<dbReference type="Gene3D" id="3.30.710.10">
    <property type="entry name" value="Potassium Channel Kv1.1, Chain A"/>
    <property type="match status" value="1"/>
</dbReference>
<dbReference type="Pfam" id="PF00651">
    <property type="entry name" value="BTB"/>
    <property type="match status" value="1"/>
</dbReference>
<gene>
    <name evidence="3" type="ORF">CC86DRAFT_74503</name>
</gene>
<reference evidence="3" key="1">
    <citation type="journal article" date="2020" name="Stud. Mycol.">
        <title>101 Dothideomycetes genomes: a test case for predicting lifestyles and emergence of pathogens.</title>
        <authorList>
            <person name="Haridas S."/>
            <person name="Albert R."/>
            <person name="Binder M."/>
            <person name="Bloem J."/>
            <person name="Labutti K."/>
            <person name="Salamov A."/>
            <person name="Andreopoulos B."/>
            <person name="Baker S."/>
            <person name="Barry K."/>
            <person name="Bills G."/>
            <person name="Bluhm B."/>
            <person name="Cannon C."/>
            <person name="Castanera R."/>
            <person name="Culley D."/>
            <person name="Daum C."/>
            <person name="Ezra D."/>
            <person name="Gonzalez J."/>
            <person name="Henrissat B."/>
            <person name="Kuo A."/>
            <person name="Liang C."/>
            <person name="Lipzen A."/>
            <person name="Lutzoni F."/>
            <person name="Magnuson J."/>
            <person name="Mondo S."/>
            <person name="Nolan M."/>
            <person name="Ohm R."/>
            <person name="Pangilinan J."/>
            <person name="Park H.-J."/>
            <person name="Ramirez L."/>
            <person name="Alfaro M."/>
            <person name="Sun H."/>
            <person name="Tritt A."/>
            <person name="Yoshinaga Y."/>
            <person name="Zwiers L.-H."/>
            <person name="Turgeon B."/>
            <person name="Goodwin S."/>
            <person name="Spatafora J."/>
            <person name="Crous P."/>
            <person name="Grigoriev I."/>
        </authorList>
    </citation>
    <scope>NUCLEOTIDE SEQUENCE</scope>
    <source>
        <strain evidence="3">CBS 113818</strain>
    </source>
</reference>
<evidence type="ECO:0000313" key="4">
    <source>
        <dbReference type="Proteomes" id="UP000799424"/>
    </source>
</evidence>
<organism evidence="3 4">
    <name type="scientific">Ophiobolus disseminans</name>
    <dbReference type="NCBI Taxonomy" id="1469910"/>
    <lineage>
        <taxon>Eukaryota</taxon>
        <taxon>Fungi</taxon>
        <taxon>Dikarya</taxon>
        <taxon>Ascomycota</taxon>
        <taxon>Pezizomycotina</taxon>
        <taxon>Dothideomycetes</taxon>
        <taxon>Pleosporomycetidae</taxon>
        <taxon>Pleosporales</taxon>
        <taxon>Pleosporineae</taxon>
        <taxon>Phaeosphaeriaceae</taxon>
        <taxon>Ophiobolus</taxon>
    </lineage>
</organism>
<dbReference type="PANTHER" id="PTHR47843">
    <property type="entry name" value="BTB DOMAIN-CONTAINING PROTEIN-RELATED"/>
    <property type="match status" value="1"/>
</dbReference>
<evidence type="ECO:0000313" key="3">
    <source>
        <dbReference type="EMBL" id="KAF2822985.1"/>
    </source>
</evidence>
<dbReference type="InterPro" id="IPR011333">
    <property type="entry name" value="SKP1/BTB/POZ_sf"/>
</dbReference>
<evidence type="ECO:0000256" key="1">
    <source>
        <dbReference type="SAM" id="MobiDB-lite"/>
    </source>
</evidence>
<evidence type="ECO:0000259" key="2">
    <source>
        <dbReference type="PROSITE" id="PS50097"/>
    </source>
</evidence>
<sequence>MSTTMMDVPILELKTALASLFNSGMYSDLTIACGGKRYPVHRALLATRSSFFEGACRNSFIEAETGVIDLSEDDSEAVGHMVHYFYHMDYLSKPLSRRSSQRSSRANSPLSLRFPKRIVPKKLNLALIEDPLLATMAAASKAMPLTPPADQSTFQNLDLSSKMPGTPTGDQFTMDELEDEQSEPELDVQKAHLVTHTKVYAIAEKYGVAGLKVLARQKFIQDLDLHLNSPDFPEACQEAYESTFHTDRGLRDVIIQAFRANPALSLRKDVELTVRETPGLAFELFRMASGLPITS</sequence>
<dbReference type="PROSITE" id="PS50097">
    <property type="entry name" value="BTB"/>
    <property type="match status" value="1"/>
</dbReference>
<keyword evidence="4" id="KW-1185">Reference proteome</keyword>
<feature type="region of interest" description="Disordered" evidence="1">
    <location>
        <begin position="155"/>
        <end position="181"/>
    </location>
</feature>
<dbReference type="Proteomes" id="UP000799424">
    <property type="component" value="Unassembled WGS sequence"/>
</dbReference>
<name>A0A6A6ZRT9_9PLEO</name>
<dbReference type="CDD" id="cd18186">
    <property type="entry name" value="BTB_POZ_ZBTB_KLHL-like"/>
    <property type="match status" value="1"/>
</dbReference>
<dbReference type="OrthoDB" id="6359816at2759"/>
<protein>
    <recommendedName>
        <fullName evidence="2">BTB domain-containing protein</fullName>
    </recommendedName>
</protein>
<dbReference type="PANTHER" id="PTHR47843:SF5">
    <property type="entry name" value="BTB_POZ DOMAIN PROTEIN"/>
    <property type="match status" value="1"/>
</dbReference>
<accession>A0A6A6ZRT9</accession>
<dbReference type="AlphaFoldDB" id="A0A6A6ZRT9"/>
<proteinExistence type="predicted"/>
<dbReference type="SMART" id="SM00225">
    <property type="entry name" value="BTB"/>
    <property type="match status" value="1"/>
</dbReference>
<feature type="domain" description="BTB" evidence="2">
    <location>
        <begin position="27"/>
        <end position="86"/>
    </location>
</feature>
<dbReference type="SUPFAM" id="SSF54695">
    <property type="entry name" value="POZ domain"/>
    <property type="match status" value="1"/>
</dbReference>
<dbReference type="EMBL" id="MU006233">
    <property type="protein sequence ID" value="KAF2822985.1"/>
    <property type="molecule type" value="Genomic_DNA"/>
</dbReference>
<dbReference type="InterPro" id="IPR000210">
    <property type="entry name" value="BTB/POZ_dom"/>
</dbReference>